<protein>
    <submittedName>
        <fullName evidence="2">Uncharacterized protein</fullName>
    </submittedName>
</protein>
<keyword evidence="3" id="KW-1185">Reference proteome</keyword>
<gene>
    <name evidence="2" type="ORF">Cch01nite_28340</name>
</gene>
<evidence type="ECO:0000313" key="2">
    <source>
        <dbReference type="EMBL" id="GIG22110.1"/>
    </source>
</evidence>
<proteinExistence type="predicted"/>
<dbReference type="InterPro" id="IPR038765">
    <property type="entry name" value="Papain-like_cys_pep_sf"/>
</dbReference>
<comment type="caution">
    <text evidence="2">The sequence shown here is derived from an EMBL/GenBank/DDBJ whole genome shotgun (WGS) entry which is preliminary data.</text>
</comment>
<dbReference type="AlphaFoldDB" id="A0A919P4J1"/>
<dbReference type="Proteomes" id="UP000632740">
    <property type="component" value="Unassembled WGS sequence"/>
</dbReference>
<reference evidence="2" key="1">
    <citation type="submission" date="2021-01" db="EMBL/GenBank/DDBJ databases">
        <title>Whole genome shotgun sequence of Cellulomonas chitinilytica NBRC 110799.</title>
        <authorList>
            <person name="Komaki H."/>
            <person name="Tamura T."/>
        </authorList>
    </citation>
    <scope>NUCLEOTIDE SEQUENCE</scope>
    <source>
        <strain evidence="2">NBRC 110799</strain>
    </source>
</reference>
<dbReference type="SUPFAM" id="SSF54001">
    <property type="entry name" value="Cysteine proteinases"/>
    <property type="match status" value="1"/>
</dbReference>
<dbReference type="EMBL" id="BONK01000009">
    <property type="protein sequence ID" value="GIG22110.1"/>
    <property type="molecule type" value="Genomic_DNA"/>
</dbReference>
<accession>A0A919P4J1</accession>
<organism evidence="2 3">
    <name type="scientific">Cellulomonas chitinilytica</name>
    <dbReference type="NCBI Taxonomy" id="398759"/>
    <lineage>
        <taxon>Bacteria</taxon>
        <taxon>Bacillati</taxon>
        <taxon>Actinomycetota</taxon>
        <taxon>Actinomycetes</taxon>
        <taxon>Micrococcales</taxon>
        <taxon>Cellulomonadaceae</taxon>
        <taxon>Cellulomonas</taxon>
    </lineage>
</organism>
<evidence type="ECO:0000256" key="1">
    <source>
        <dbReference type="SAM" id="MobiDB-lite"/>
    </source>
</evidence>
<dbReference type="Gene3D" id="3.90.1720.10">
    <property type="entry name" value="endopeptidase domain like (from Nostoc punctiforme)"/>
    <property type="match status" value="1"/>
</dbReference>
<dbReference type="RefSeq" id="WP_203756154.1">
    <property type="nucleotide sequence ID" value="NZ_BONK01000009.1"/>
</dbReference>
<sequence length="305" mass="32562">MGTLRARTGDLGRHGRHAAAGPSRAPHGPTSSARPGGLATLQRTAGNAAVSALLRERGPHVQRASLVQDLHGLLGLPEHGRRTVQRDLKADLRAMIGIYGPPHYEGILSTIRAASVAERQAAVVDTGVLDLIHDRFSGVWATSIVSSLLEGSQTWDNPPATAFYKHFVVDSKSGRVPGTATMNCWESIMYAAHLAGVLSAAWIRNYYVSAGALPTTTVDPTPALWAQLGWSSSLPTYDPTAGRVPQVGDLVFYKRSTGAVPAHVAVYMGGGECMSLWTEPHGVNTVQRIGIRDVAGTIHFTRPPW</sequence>
<evidence type="ECO:0000313" key="3">
    <source>
        <dbReference type="Proteomes" id="UP000632740"/>
    </source>
</evidence>
<feature type="region of interest" description="Disordered" evidence="1">
    <location>
        <begin position="1"/>
        <end position="37"/>
    </location>
</feature>
<name>A0A919P4J1_9CELL</name>